<gene>
    <name evidence="2" type="ORF">GGD90_002662</name>
</gene>
<dbReference type="Proteomes" id="UP000587070">
    <property type="component" value="Unassembled WGS sequence"/>
</dbReference>
<comment type="caution">
    <text evidence="2">The sequence shown here is derived from an EMBL/GenBank/DDBJ whole genome shotgun (WGS) entry which is preliminary data.</text>
</comment>
<evidence type="ECO:0000313" key="2">
    <source>
        <dbReference type="EMBL" id="MBB4248270.1"/>
    </source>
</evidence>
<reference evidence="2 3" key="1">
    <citation type="submission" date="2020-08" db="EMBL/GenBank/DDBJ databases">
        <title>Genome sequencing of Purple Non-Sulfur Bacteria from various extreme environments.</title>
        <authorList>
            <person name="Mayer M."/>
        </authorList>
    </citation>
    <scope>NUCLEOTIDE SEQUENCE [LARGE SCALE GENOMIC DNA]</scope>
    <source>
        <strain evidence="2 3">2761</strain>
    </source>
</reference>
<accession>A0A840GBL3</accession>
<keyword evidence="3" id="KW-1185">Reference proteome</keyword>
<evidence type="ECO:0000256" key="1">
    <source>
        <dbReference type="SAM" id="MobiDB-lite"/>
    </source>
</evidence>
<dbReference type="GO" id="GO:0016740">
    <property type="term" value="F:transferase activity"/>
    <property type="evidence" value="ECO:0007669"/>
    <property type="project" value="UniProtKB-KW"/>
</dbReference>
<dbReference type="OrthoDB" id="9182682at2"/>
<evidence type="ECO:0000313" key="3">
    <source>
        <dbReference type="Proteomes" id="UP000587070"/>
    </source>
</evidence>
<keyword evidence="2" id="KW-0808">Transferase</keyword>
<dbReference type="RefSeq" id="WP_153117475.1">
    <property type="nucleotide sequence ID" value="NZ_JACIGE010000010.1"/>
</dbReference>
<proteinExistence type="predicted"/>
<dbReference type="AlphaFoldDB" id="A0A840GBL3"/>
<dbReference type="EMBL" id="JACIGE010000010">
    <property type="protein sequence ID" value="MBB4248270.1"/>
    <property type="molecule type" value="Genomic_DNA"/>
</dbReference>
<feature type="region of interest" description="Disordered" evidence="1">
    <location>
        <begin position="1"/>
        <end position="20"/>
    </location>
</feature>
<name>A0A840GBL3_RHOTE</name>
<organism evidence="2 3">
    <name type="scientific">Rhodocyclus tenuis</name>
    <name type="common">Rhodospirillum tenue</name>
    <dbReference type="NCBI Taxonomy" id="1066"/>
    <lineage>
        <taxon>Bacteria</taxon>
        <taxon>Pseudomonadati</taxon>
        <taxon>Pseudomonadota</taxon>
        <taxon>Betaproteobacteria</taxon>
        <taxon>Rhodocyclales</taxon>
        <taxon>Rhodocyclaceae</taxon>
        <taxon>Rhodocyclus</taxon>
    </lineage>
</organism>
<sequence>MDKDLSACCPSTPSAGGGEARVPQAATALPTLQRNALCKIFGRSGFSPEEVAALGHRRLQQAEGIGSKGLATIILWLEAHGYPLTRARPAALRQNLRKCSPDIEQAISLLRRHGYTVHKKNERG</sequence>
<protein>
    <submittedName>
        <fullName evidence="2">GNAT superfamily N-acetyltransferase</fullName>
    </submittedName>
</protein>